<accession>G0UPR2</accession>
<organism evidence="2">
    <name type="scientific">Trypanosoma congolense (strain IL3000)</name>
    <dbReference type="NCBI Taxonomy" id="1068625"/>
    <lineage>
        <taxon>Eukaryota</taxon>
        <taxon>Discoba</taxon>
        <taxon>Euglenozoa</taxon>
        <taxon>Kinetoplastea</taxon>
        <taxon>Metakinetoplastina</taxon>
        <taxon>Trypanosomatida</taxon>
        <taxon>Trypanosomatidae</taxon>
        <taxon>Trypanosoma</taxon>
        <taxon>Nannomonas</taxon>
    </lineage>
</organism>
<evidence type="ECO:0000313" key="2">
    <source>
        <dbReference type="EMBL" id="CCC91373.1"/>
    </source>
</evidence>
<gene>
    <name evidence="2" type="ORF">TCIL3000_7_1810</name>
</gene>
<keyword evidence="1" id="KW-0812">Transmembrane</keyword>
<keyword evidence="1" id="KW-1133">Transmembrane helix</keyword>
<proteinExistence type="predicted"/>
<name>G0UPR2_TRYCI</name>
<keyword evidence="1" id="KW-0472">Membrane</keyword>
<feature type="transmembrane region" description="Helical" evidence="1">
    <location>
        <begin position="45"/>
        <end position="78"/>
    </location>
</feature>
<protein>
    <submittedName>
        <fullName evidence="2">Uncharacterized protein</fullName>
    </submittedName>
</protein>
<sequence length="108" mass="12063">MLVSSLPLLCLLAFRLPLRCGVRVGFLRHTAFPSRFYSSFSSPGSTLIVNFSVFQTVIGTYFRAGFLLCCFTALYLVCGTPAKSFMPLIFLPVDTSNFYSHLQVLLHI</sequence>
<dbReference type="EMBL" id="HE575320">
    <property type="protein sequence ID" value="CCC91373.1"/>
    <property type="molecule type" value="Genomic_DNA"/>
</dbReference>
<dbReference type="AlphaFoldDB" id="G0UPR2"/>
<evidence type="ECO:0000256" key="1">
    <source>
        <dbReference type="SAM" id="Phobius"/>
    </source>
</evidence>
<reference evidence="2" key="1">
    <citation type="journal article" date="2012" name="Proc. Natl. Acad. Sci. U.S.A.">
        <title>Antigenic diversity is generated by distinct evolutionary mechanisms in African trypanosome species.</title>
        <authorList>
            <person name="Jackson A.P."/>
            <person name="Berry A."/>
            <person name="Aslett M."/>
            <person name="Allison H.C."/>
            <person name="Burton P."/>
            <person name="Vavrova-Anderson J."/>
            <person name="Brown R."/>
            <person name="Browne H."/>
            <person name="Corton N."/>
            <person name="Hauser H."/>
            <person name="Gamble J."/>
            <person name="Gilderthorp R."/>
            <person name="Marcello L."/>
            <person name="McQuillan J."/>
            <person name="Otto T.D."/>
            <person name="Quail M.A."/>
            <person name="Sanders M.J."/>
            <person name="van Tonder A."/>
            <person name="Ginger M.L."/>
            <person name="Field M.C."/>
            <person name="Barry J.D."/>
            <person name="Hertz-Fowler C."/>
            <person name="Berriman M."/>
        </authorList>
    </citation>
    <scope>NUCLEOTIDE SEQUENCE</scope>
    <source>
        <strain evidence="2">IL3000</strain>
    </source>
</reference>